<dbReference type="RefSeq" id="XP_051864248.1">
    <property type="nucleotide sequence ID" value="XM_052008288.1"/>
</dbReference>
<dbReference type="SUPFAM" id="SSF56219">
    <property type="entry name" value="DNase I-like"/>
    <property type="match status" value="1"/>
</dbReference>
<proteinExistence type="predicted"/>
<dbReference type="PANTHER" id="PTHR47027:SF20">
    <property type="entry name" value="REVERSE TRANSCRIPTASE-LIKE PROTEIN WITH RNA-DIRECTED DNA POLYMERASE DOMAIN"/>
    <property type="match status" value="1"/>
</dbReference>
<evidence type="ECO:0000313" key="3">
    <source>
        <dbReference type="Proteomes" id="UP000515160"/>
    </source>
</evidence>
<sequence>MKKDYDLRICTWNVRTLNWEGASIQLADALEKLKADITAIQEMRWTGQGCSKRANCDIYYSCHAERREFGCGFVVSRRLRHHVSNFTPVSERLATIRVKARFFNLSIICAHAPTEEKDDAAKDAFYARLEDTYDRCPNHDVKIILGDFNAKVGRERIFDRTVGQFSLHETTSNNGFRLIDFAAARNMVVSSTRFRHLDIHKATWLSPDQKTRNQIDHVVIDGRHASSVMDPRYACGYAERKTYVRPITQRKLDVTRLRSQRTATAYSTHLSELLHQPTPLPVDAGGLWAHISHSMRAAAETAIGFKRPPTRNQWYDEECRVAAAAKNAAYRRTQSGATRATCERYREKRKEERRLFRRKKREKEKRECEELEVLQDRNDARKFYQQVNRLTHGFKTGASNCRDENGNLVTDTQCTLRLWRAHFSKLLAGDDGTNPAIGGSNPIPPIDDNPYTSTLIGPYQCGFRPGKSTIDQIFTLRQILEKTHENGIDTHHLFVDYKAAFDSPTRERLYATMSEFGIPAKLIRLCRMTLSSTISSVKLLAYADDIDIIGRSKRDVTAAFSAIEKESAKVGLAVNEGKTKYMLSTSREARRLDSQVVADNYMFEVVKEFTYLGTAINTKNDVSLEIKAKNHTCQ</sequence>
<feature type="domain" description="Endonuclease/exonuclease/phosphatase" evidence="2">
    <location>
        <begin position="10"/>
        <end position="226"/>
    </location>
</feature>
<dbReference type="InterPro" id="IPR000477">
    <property type="entry name" value="RT_dom"/>
</dbReference>
<dbReference type="Pfam" id="PF00078">
    <property type="entry name" value="RVT_1"/>
    <property type="match status" value="1"/>
</dbReference>
<dbReference type="InterPro" id="IPR036691">
    <property type="entry name" value="Endo/exonu/phosph_ase_sf"/>
</dbReference>
<accession>A0A9C6TE47</accession>
<gene>
    <name evidence="4" type="primary">LOC127566265</name>
</gene>
<protein>
    <submittedName>
        <fullName evidence="4">Uncharacterized protein LOC127566265</fullName>
    </submittedName>
</protein>
<dbReference type="CDD" id="cd01650">
    <property type="entry name" value="RT_nLTR_like"/>
    <property type="match status" value="1"/>
</dbReference>
<keyword evidence="3" id="KW-1185">Reference proteome</keyword>
<dbReference type="PANTHER" id="PTHR47027">
    <property type="entry name" value="REVERSE TRANSCRIPTASE DOMAIN-CONTAINING PROTEIN"/>
    <property type="match status" value="1"/>
</dbReference>
<feature type="domain" description="Reverse transcriptase" evidence="1">
    <location>
        <begin position="533"/>
        <end position="615"/>
    </location>
</feature>
<dbReference type="Proteomes" id="UP000515160">
    <property type="component" value="Unplaced"/>
</dbReference>
<dbReference type="Pfam" id="PF03372">
    <property type="entry name" value="Exo_endo_phos"/>
    <property type="match status" value="1"/>
</dbReference>
<dbReference type="AlphaFoldDB" id="A0A9C6TE47"/>
<evidence type="ECO:0000313" key="4">
    <source>
        <dbReference type="RefSeq" id="XP_051864248.1"/>
    </source>
</evidence>
<dbReference type="SUPFAM" id="SSF56672">
    <property type="entry name" value="DNA/RNA polymerases"/>
    <property type="match status" value="1"/>
</dbReference>
<dbReference type="InterPro" id="IPR043502">
    <property type="entry name" value="DNA/RNA_pol_sf"/>
</dbReference>
<dbReference type="CDD" id="cd09076">
    <property type="entry name" value="L1-EN"/>
    <property type="match status" value="1"/>
</dbReference>
<dbReference type="InterPro" id="IPR005135">
    <property type="entry name" value="Endo/exonuclease/phosphatase"/>
</dbReference>
<organism evidence="3 4">
    <name type="scientific">Drosophila albomicans</name>
    <name type="common">Fruit fly</name>
    <dbReference type="NCBI Taxonomy" id="7291"/>
    <lineage>
        <taxon>Eukaryota</taxon>
        <taxon>Metazoa</taxon>
        <taxon>Ecdysozoa</taxon>
        <taxon>Arthropoda</taxon>
        <taxon>Hexapoda</taxon>
        <taxon>Insecta</taxon>
        <taxon>Pterygota</taxon>
        <taxon>Neoptera</taxon>
        <taxon>Endopterygota</taxon>
        <taxon>Diptera</taxon>
        <taxon>Brachycera</taxon>
        <taxon>Muscomorpha</taxon>
        <taxon>Ephydroidea</taxon>
        <taxon>Drosophilidae</taxon>
        <taxon>Drosophila</taxon>
    </lineage>
</organism>
<dbReference type="GO" id="GO:0071897">
    <property type="term" value="P:DNA biosynthetic process"/>
    <property type="evidence" value="ECO:0007669"/>
    <property type="project" value="UniProtKB-ARBA"/>
</dbReference>
<name>A0A9C6TE47_DROAB</name>
<dbReference type="OrthoDB" id="8049952at2759"/>
<dbReference type="GeneID" id="127566265"/>
<dbReference type="Gene3D" id="3.60.10.10">
    <property type="entry name" value="Endonuclease/exonuclease/phosphatase"/>
    <property type="match status" value="1"/>
</dbReference>
<reference evidence="4" key="1">
    <citation type="submission" date="2025-08" db="UniProtKB">
        <authorList>
            <consortium name="RefSeq"/>
        </authorList>
    </citation>
    <scope>IDENTIFICATION</scope>
    <source>
        <strain evidence="4">15112-1751.03</strain>
        <tissue evidence="4">Whole Adult</tissue>
    </source>
</reference>
<evidence type="ECO:0000259" key="1">
    <source>
        <dbReference type="Pfam" id="PF00078"/>
    </source>
</evidence>
<dbReference type="GO" id="GO:0003824">
    <property type="term" value="F:catalytic activity"/>
    <property type="evidence" value="ECO:0007669"/>
    <property type="project" value="InterPro"/>
</dbReference>
<evidence type="ECO:0000259" key="2">
    <source>
        <dbReference type="Pfam" id="PF03372"/>
    </source>
</evidence>